<dbReference type="Pfam" id="PF13692">
    <property type="entry name" value="Glyco_trans_1_4"/>
    <property type="match status" value="1"/>
</dbReference>
<evidence type="ECO:0000313" key="2">
    <source>
        <dbReference type="Proteomes" id="UP001476807"/>
    </source>
</evidence>
<reference evidence="1 2" key="1">
    <citation type="submission" date="2024-06" db="EMBL/GenBank/DDBJ databases">
        <title>Pontibacter populi HYL7-15.</title>
        <authorList>
            <person name="Kim M.K."/>
        </authorList>
    </citation>
    <scope>NUCLEOTIDE SEQUENCE [LARGE SCALE GENOMIC DNA]</scope>
    <source>
        <strain evidence="1 2">HYL7-15</strain>
    </source>
</reference>
<organism evidence="1 2">
    <name type="scientific">Pontibacter populi</name>
    <dbReference type="NCBI Taxonomy" id="890055"/>
    <lineage>
        <taxon>Bacteria</taxon>
        <taxon>Pseudomonadati</taxon>
        <taxon>Bacteroidota</taxon>
        <taxon>Cytophagia</taxon>
        <taxon>Cytophagales</taxon>
        <taxon>Hymenobacteraceae</taxon>
        <taxon>Pontibacter</taxon>
    </lineage>
</organism>
<gene>
    <name evidence="1" type="ORF">ABS362_02720</name>
</gene>
<proteinExistence type="predicted"/>
<protein>
    <submittedName>
        <fullName evidence="1">Glycosyltransferase</fullName>
        <ecNumber evidence="1">2.4.-.-</ecNumber>
    </submittedName>
</protein>
<keyword evidence="1" id="KW-0808">Transferase</keyword>
<dbReference type="SUPFAM" id="SSF53756">
    <property type="entry name" value="UDP-Glycosyltransferase/glycogen phosphorylase"/>
    <property type="match status" value="1"/>
</dbReference>
<keyword evidence="1" id="KW-0328">Glycosyltransferase</keyword>
<evidence type="ECO:0000313" key="1">
    <source>
        <dbReference type="EMBL" id="MER2996440.1"/>
    </source>
</evidence>
<dbReference type="GO" id="GO:0016757">
    <property type="term" value="F:glycosyltransferase activity"/>
    <property type="evidence" value="ECO:0007669"/>
    <property type="project" value="UniProtKB-KW"/>
</dbReference>
<dbReference type="RefSeq" id="WP_350410746.1">
    <property type="nucleotide sequence ID" value="NZ_JBEOKT010000002.1"/>
</dbReference>
<accession>A0ABV1RQ04</accession>
<dbReference type="EC" id="2.4.-.-" evidence="1"/>
<sequence length="354" mass="40849">MKILFVVPYPVSKAASQRYRVEQWLPVLQEQTINYKLAPFWDTATWAILYRKGYSLQKLSGLVKGMFKRLFLLAQLPAYDYIFIHREATPVGPPWFEWVAAKVFRKKIIFDFDDAIWMPNTTEDNSMASNYKWHQKTAQIIKWSYKVSAGNHYLQQYALNYDANAVYLPTVLNTTINYNRVKEQQTERVTIGWIGSHSTLPYLKLIEPVLQQLEQNYSFDFIVVADRKPDLNLRSLNFIVWSADTEIESLLKFNIGVMPLPNTEWAKGKCAFKALQYMALGIPVVVSEVGANVVAVPDGLAGFTCNTPQEWYQKLELLLQDADLRAKFGHTGKLWVAQTYSMSARQQNFLNLFT</sequence>
<name>A0ABV1RQ04_9BACT</name>
<dbReference type="Proteomes" id="UP001476807">
    <property type="component" value="Unassembled WGS sequence"/>
</dbReference>
<comment type="caution">
    <text evidence="1">The sequence shown here is derived from an EMBL/GenBank/DDBJ whole genome shotgun (WGS) entry which is preliminary data.</text>
</comment>
<dbReference type="Gene3D" id="3.40.50.2000">
    <property type="entry name" value="Glycogen Phosphorylase B"/>
    <property type="match status" value="1"/>
</dbReference>
<keyword evidence="2" id="KW-1185">Reference proteome</keyword>
<dbReference type="EMBL" id="JBEOKT010000002">
    <property type="protein sequence ID" value="MER2996440.1"/>
    <property type="molecule type" value="Genomic_DNA"/>
</dbReference>